<organism evidence="3 4">
    <name type="scientific">Streptomyces fodineus</name>
    <dbReference type="NCBI Taxonomy" id="1904616"/>
    <lineage>
        <taxon>Bacteria</taxon>
        <taxon>Bacillati</taxon>
        <taxon>Actinomycetota</taxon>
        <taxon>Actinomycetes</taxon>
        <taxon>Kitasatosporales</taxon>
        <taxon>Streptomycetaceae</taxon>
        <taxon>Streptomyces</taxon>
    </lineage>
</organism>
<gene>
    <name evidence="3" type="ORF">BFF78_07980</name>
</gene>
<dbReference type="Proteomes" id="UP000094960">
    <property type="component" value="Chromosome"/>
</dbReference>
<feature type="domain" description="Type VII secretion system protein EssD-like" evidence="2">
    <location>
        <begin position="205"/>
        <end position="332"/>
    </location>
</feature>
<feature type="compositionally biased region" description="Basic and acidic residues" evidence="1">
    <location>
        <begin position="37"/>
        <end position="50"/>
    </location>
</feature>
<dbReference type="KEGG" id="spun:BFF78_07980"/>
<accession>A0A1D7Y5Y7</accession>
<sequence length="362" mass="38324">MAVVPMSAQSSDPGGAVAAYQWAQQNLTDAWGKGKPLTRERSGTADRTDRTCGSGSSEPFQDLTELVPTDTCGEFPFAETREGGTDGARCAEVIPNFGNGGWDTYVLGNSLDLDPARPCVRAHLPLADKQFADRKLSEGFENQRVLDADQFEVKFTTPTAGPQARCLESAPAGSLPSGDGWIRNTTEPVAHTNKTTTPPGPAGTRPTTAQACLGKKLGKGSGATGDITGWQDAQQFNAANPPLVAQARCHLIANILGGKGRVRDGGQNNLVPCWQVGMNTGTPSMRTYEAEAQKKVAEQSFGANDAIFYQVTPVYRDATSTIPVGVTMSANIERADGTTELLFPNVYITNTQANTGLLNLGN</sequence>
<dbReference type="Gene3D" id="3.40.570.10">
    <property type="entry name" value="Extracellular Endonuclease, subunit A"/>
    <property type="match status" value="1"/>
</dbReference>
<name>A0A1D7Y5Y7_9ACTN</name>
<dbReference type="Pfam" id="PF13930">
    <property type="entry name" value="Endonuclea_NS_2"/>
    <property type="match status" value="1"/>
</dbReference>
<dbReference type="AlphaFoldDB" id="A0A1D7Y5Y7"/>
<proteinExistence type="predicted"/>
<feature type="region of interest" description="Disordered" evidence="1">
    <location>
        <begin position="31"/>
        <end position="58"/>
    </location>
</feature>
<dbReference type="EMBL" id="CP017248">
    <property type="protein sequence ID" value="AOR30992.1"/>
    <property type="molecule type" value="Genomic_DNA"/>
</dbReference>
<dbReference type="InterPro" id="IPR044927">
    <property type="entry name" value="Endonuclea_NS_2"/>
</dbReference>
<evidence type="ECO:0000259" key="2">
    <source>
        <dbReference type="Pfam" id="PF13930"/>
    </source>
</evidence>
<evidence type="ECO:0000313" key="4">
    <source>
        <dbReference type="Proteomes" id="UP000094960"/>
    </source>
</evidence>
<keyword evidence="4" id="KW-1185">Reference proteome</keyword>
<dbReference type="RefSeq" id="WP_069777641.1">
    <property type="nucleotide sequence ID" value="NZ_CP017248.1"/>
</dbReference>
<evidence type="ECO:0000256" key="1">
    <source>
        <dbReference type="SAM" id="MobiDB-lite"/>
    </source>
</evidence>
<evidence type="ECO:0000313" key="3">
    <source>
        <dbReference type="EMBL" id="AOR30992.1"/>
    </source>
</evidence>
<reference evidence="4" key="1">
    <citation type="submission" date="2016-09" db="EMBL/GenBank/DDBJ databases">
        <title>Streptomyces puniciscabiei strain:TW1S1 Genome sequencing and assembly.</title>
        <authorList>
            <person name="Kim M.-K."/>
            <person name="Kim S.B."/>
        </authorList>
    </citation>
    <scope>NUCLEOTIDE SEQUENCE [LARGE SCALE GENOMIC DNA]</scope>
    <source>
        <strain evidence="4">TW1S1</strain>
    </source>
</reference>
<dbReference type="InterPro" id="IPR044929">
    <property type="entry name" value="DNA/RNA_non-sp_Endonuclease_sf"/>
</dbReference>
<protein>
    <recommendedName>
        <fullName evidence="2">Type VII secretion system protein EssD-like domain-containing protein</fullName>
    </recommendedName>
</protein>